<accession>A0AC34Q8I0</accession>
<organism evidence="1 2">
    <name type="scientific">Panagrolaimus sp. JU765</name>
    <dbReference type="NCBI Taxonomy" id="591449"/>
    <lineage>
        <taxon>Eukaryota</taxon>
        <taxon>Metazoa</taxon>
        <taxon>Ecdysozoa</taxon>
        <taxon>Nematoda</taxon>
        <taxon>Chromadorea</taxon>
        <taxon>Rhabditida</taxon>
        <taxon>Tylenchina</taxon>
        <taxon>Panagrolaimomorpha</taxon>
        <taxon>Panagrolaimoidea</taxon>
        <taxon>Panagrolaimidae</taxon>
        <taxon>Panagrolaimus</taxon>
    </lineage>
</organism>
<protein>
    <submittedName>
        <fullName evidence="2">Uncharacterized protein</fullName>
    </submittedName>
</protein>
<proteinExistence type="predicted"/>
<sequence>MISKFLILFVVATFAVAKDFTKVDLDKEISIDLRVTCHQPYQFTNNAHVWVMEADDSILGFDRDDVILNVKLLGTPVGKGGRYEESILTIKFGPLSDNLFGKHAEVYLKFTDVCQQGHTERFGNIFQKDFDLTPKF</sequence>
<name>A0AC34Q8I0_9BILA</name>
<reference evidence="2" key="1">
    <citation type="submission" date="2025-08" db="UniProtKB">
        <authorList>
            <consortium name="WormBaseParasite"/>
        </authorList>
    </citation>
    <scope>IDENTIFICATION</scope>
</reference>
<dbReference type="Proteomes" id="UP000887576">
    <property type="component" value="Unplaced"/>
</dbReference>
<evidence type="ECO:0000313" key="1">
    <source>
        <dbReference type="Proteomes" id="UP000887576"/>
    </source>
</evidence>
<dbReference type="WBParaSite" id="JU765_v2.g14004.t1">
    <property type="protein sequence ID" value="JU765_v2.g14004.t1"/>
    <property type="gene ID" value="JU765_v2.g14004"/>
</dbReference>
<evidence type="ECO:0000313" key="2">
    <source>
        <dbReference type="WBParaSite" id="JU765_v2.g14004.t1"/>
    </source>
</evidence>